<evidence type="ECO:0000256" key="5">
    <source>
        <dbReference type="ARBA" id="ARBA00023004"/>
    </source>
</evidence>
<evidence type="ECO:0000256" key="6">
    <source>
        <dbReference type="RuleBase" id="RU364112"/>
    </source>
</evidence>
<dbReference type="GO" id="GO:0046872">
    <property type="term" value="F:metal ion binding"/>
    <property type="evidence" value="ECO:0007669"/>
    <property type="project" value="UniProtKB-KW"/>
</dbReference>
<feature type="region of interest" description="Disordered" evidence="7">
    <location>
        <begin position="137"/>
        <end position="158"/>
    </location>
</feature>
<dbReference type="CDD" id="cd16378">
    <property type="entry name" value="CcmH_N"/>
    <property type="match status" value="1"/>
</dbReference>
<organism evidence="9 10">
    <name type="scientific">Novibacillus thermophilus</name>
    <dbReference type="NCBI Taxonomy" id="1471761"/>
    <lineage>
        <taxon>Bacteria</taxon>
        <taxon>Bacillati</taxon>
        <taxon>Bacillota</taxon>
        <taxon>Bacilli</taxon>
        <taxon>Bacillales</taxon>
        <taxon>Thermoactinomycetaceae</taxon>
        <taxon>Novibacillus</taxon>
    </lineage>
</organism>
<accession>A0A1U9K6T3</accession>
<dbReference type="KEGG" id="ntr:B0W44_07930"/>
<keyword evidence="10" id="KW-1185">Reference proteome</keyword>
<evidence type="ECO:0000313" key="10">
    <source>
        <dbReference type="Proteomes" id="UP000188603"/>
    </source>
</evidence>
<sequence>MVKVKHLMALVILAFLMMGGHDAWAAGNAPSQKVPVSRADVLDVAKEIHPPGCTHSMTADYCTLTTAYETRAEIAELLGQGMNKQEVLDTLIAKYGERILASPPARGFNLLPWVLPGVSIVIGAAAVTFFVRSWANGEEDSGNSSERNNYTVSPADERDVQEELKHWI</sequence>
<dbReference type="AlphaFoldDB" id="A0A1U9K6T3"/>
<evidence type="ECO:0000259" key="8">
    <source>
        <dbReference type="Pfam" id="PF03918"/>
    </source>
</evidence>
<name>A0A1U9K6T3_9BACL</name>
<evidence type="ECO:0000256" key="3">
    <source>
        <dbReference type="ARBA" id="ARBA00022723"/>
    </source>
</evidence>
<dbReference type="RefSeq" id="WP_077719595.1">
    <property type="nucleotide sequence ID" value="NZ_CP019699.1"/>
</dbReference>
<evidence type="ECO:0000256" key="7">
    <source>
        <dbReference type="SAM" id="MobiDB-lite"/>
    </source>
</evidence>
<dbReference type="GO" id="GO:0005886">
    <property type="term" value="C:plasma membrane"/>
    <property type="evidence" value="ECO:0007669"/>
    <property type="project" value="TreeGrafter"/>
</dbReference>
<evidence type="ECO:0000256" key="4">
    <source>
        <dbReference type="ARBA" id="ARBA00022729"/>
    </source>
</evidence>
<keyword evidence="6" id="KW-0472">Membrane</keyword>
<dbReference type="PANTHER" id="PTHR47870:SF4">
    <property type="entry name" value="CYTOCHROME C-TYPE BIOGENESIS PROTEIN CYCH"/>
    <property type="match status" value="1"/>
</dbReference>
<dbReference type="OrthoDB" id="121848at2"/>
<dbReference type="InterPro" id="IPR038297">
    <property type="entry name" value="CcmH/CycL/NrfF/Ccl2_sf"/>
</dbReference>
<keyword evidence="6" id="KW-1133">Transmembrane helix</keyword>
<dbReference type="Pfam" id="PF03918">
    <property type="entry name" value="CcmH"/>
    <property type="match status" value="1"/>
</dbReference>
<feature type="transmembrane region" description="Helical" evidence="6">
    <location>
        <begin position="110"/>
        <end position="131"/>
    </location>
</feature>
<protein>
    <recommendedName>
        <fullName evidence="6">Cytochrome c-type biogenesis protein</fullName>
    </recommendedName>
</protein>
<feature type="compositionally biased region" description="Polar residues" evidence="7">
    <location>
        <begin position="142"/>
        <end position="152"/>
    </location>
</feature>
<gene>
    <name evidence="9" type="ORF">B0W44_07930</name>
</gene>
<dbReference type="EMBL" id="CP019699">
    <property type="protein sequence ID" value="AQS55732.1"/>
    <property type="molecule type" value="Genomic_DNA"/>
</dbReference>
<keyword evidence="2 6" id="KW-0349">Heme</keyword>
<dbReference type="InterPro" id="IPR005616">
    <property type="entry name" value="CcmH/CycL/Ccl2/NrfF_N"/>
</dbReference>
<reference evidence="9 10" key="1">
    <citation type="journal article" date="2015" name="Int. J. Syst. Evol. Microbiol.">
        <title>Novibacillus thermophilus gen. nov., sp. nov., a Gram-staining-negative and moderately thermophilic member of the family Thermoactinomycetaceae.</title>
        <authorList>
            <person name="Yang G."/>
            <person name="Chen J."/>
            <person name="Zhou S."/>
        </authorList>
    </citation>
    <scope>NUCLEOTIDE SEQUENCE [LARGE SCALE GENOMIC DNA]</scope>
    <source>
        <strain evidence="9 10">SG-1</strain>
    </source>
</reference>
<comment type="function">
    <text evidence="6">Possible subunit of a heme lyase.</text>
</comment>
<keyword evidence="3 6" id="KW-0479">Metal-binding</keyword>
<proteinExistence type="inferred from homology"/>
<feature type="chain" id="PRO_5011824338" description="Cytochrome c-type biogenesis protein" evidence="6">
    <location>
        <begin position="26"/>
        <end position="168"/>
    </location>
</feature>
<dbReference type="STRING" id="1471761.B0W44_07930"/>
<keyword evidence="5 6" id="KW-0408">Iron</keyword>
<keyword evidence="4 6" id="KW-0732">Signal</keyword>
<evidence type="ECO:0000256" key="1">
    <source>
        <dbReference type="ARBA" id="ARBA00010342"/>
    </source>
</evidence>
<dbReference type="InterPro" id="IPR051263">
    <property type="entry name" value="C-type_cytochrome_biogenesis"/>
</dbReference>
<dbReference type="Proteomes" id="UP000188603">
    <property type="component" value="Chromosome"/>
</dbReference>
<keyword evidence="6" id="KW-0812">Transmembrane</keyword>
<feature type="domain" description="CcmH/CycL/Ccl2/NrfF N-terminal" evidence="8">
    <location>
        <begin position="15"/>
        <end position="147"/>
    </location>
</feature>
<evidence type="ECO:0000256" key="2">
    <source>
        <dbReference type="ARBA" id="ARBA00022617"/>
    </source>
</evidence>
<evidence type="ECO:0000313" key="9">
    <source>
        <dbReference type="EMBL" id="AQS55732.1"/>
    </source>
</evidence>
<dbReference type="Gene3D" id="1.10.8.640">
    <property type="entry name" value="Cytochrome C biogenesis protein"/>
    <property type="match status" value="1"/>
</dbReference>
<comment type="similarity">
    <text evidence="1 6">Belongs to the CcmH/CycL/Ccl2/NrfF family.</text>
</comment>
<dbReference type="PANTHER" id="PTHR47870">
    <property type="entry name" value="CYTOCHROME C-TYPE BIOGENESIS PROTEIN CCMH"/>
    <property type="match status" value="1"/>
</dbReference>
<feature type="signal peptide" evidence="6">
    <location>
        <begin position="1"/>
        <end position="25"/>
    </location>
</feature>